<dbReference type="InterPro" id="IPR036852">
    <property type="entry name" value="Peptidase_S8/S53_dom_sf"/>
</dbReference>
<dbReference type="GO" id="GO:0005615">
    <property type="term" value="C:extracellular space"/>
    <property type="evidence" value="ECO:0007669"/>
    <property type="project" value="TreeGrafter"/>
</dbReference>
<evidence type="ECO:0000256" key="1">
    <source>
        <dbReference type="ARBA" id="ARBA00011073"/>
    </source>
</evidence>
<dbReference type="PANTHER" id="PTHR43806">
    <property type="entry name" value="PEPTIDASE S8"/>
    <property type="match status" value="1"/>
</dbReference>
<feature type="transmembrane region" description="Helical" evidence="7">
    <location>
        <begin position="15"/>
        <end position="32"/>
    </location>
</feature>
<dbReference type="Gene3D" id="3.30.70.80">
    <property type="entry name" value="Peptidase S8 propeptide/proteinase inhibitor I9"/>
    <property type="match status" value="1"/>
</dbReference>
<dbReference type="InterPro" id="IPR034193">
    <property type="entry name" value="PCSK9_ProteinaseK-like"/>
</dbReference>
<dbReference type="InterPro" id="IPR050131">
    <property type="entry name" value="Peptidase_S8_subtilisin-like"/>
</dbReference>
<feature type="domain" description="Peptidase S8/S53" evidence="8">
    <location>
        <begin position="184"/>
        <end position="449"/>
    </location>
</feature>
<dbReference type="GO" id="GO:0004252">
    <property type="term" value="F:serine-type endopeptidase activity"/>
    <property type="evidence" value="ECO:0007669"/>
    <property type="project" value="UniProtKB-UniRule"/>
</dbReference>
<feature type="active site" description="Charge relay system" evidence="5">
    <location>
        <position position="193"/>
    </location>
</feature>
<dbReference type="InterPro" id="IPR037045">
    <property type="entry name" value="S8pro/Inhibitor_I9_sf"/>
</dbReference>
<dbReference type="PRINTS" id="PR00723">
    <property type="entry name" value="SUBTILISIN"/>
</dbReference>
<proteinExistence type="inferred from homology"/>
<dbReference type="SMR" id="R0KWD7"/>
<dbReference type="SUPFAM" id="SSF54897">
    <property type="entry name" value="Protease propeptides/inhibitors"/>
    <property type="match status" value="1"/>
</dbReference>
<dbReference type="Proteomes" id="UP000016927">
    <property type="component" value="Unassembled WGS sequence"/>
</dbReference>
<keyword evidence="2 5" id="KW-0645">Protease</keyword>
<evidence type="ECO:0000313" key="10">
    <source>
        <dbReference type="EMBL" id="EOB14527.1"/>
    </source>
</evidence>
<evidence type="ECO:0000256" key="4">
    <source>
        <dbReference type="ARBA" id="ARBA00022825"/>
    </source>
</evidence>
<name>R0KWD7_NOSB1</name>
<dbReference type="PANTHER" id="PTHR43806:SF11">
    <property type="entry name" value="CEREVISIN-RELATED"/>
    <property type="match status" value="1"/>
</dbReference>
<dbReference type="PROSITE" id="PS51892">
    <property type="entry name" value="SUBTILASE"/>
    <property type="match status" value="1"/>
</dbReference>
<dbReference type="InterPro" id="IPR015500">
    <property type="entry name" value="Peptidase_S8_subtilisin-rel"/>
</dbReference>
<keyword evidence="7" id="KW-0472">Membrane</keyword>
<organism evidence="10 11">
    <name type="scientific">Nosema bombycis (strain CQ1 / CVCC 102059)</name>
    <name type="common">Microsporidian parasite</name>
    <name type="synonym">Pebrine of silkworm</name>
    <dbReference type="NCBI Taxonomy" id="578461"/>
    <lineage>
        <taxon>Eukaryota</taxon>
        <taxon>Fungi</taxon>
        <taxon>Fungi incertae sedis</taxon>
        <taxon>Microsporidia</taxon>
        <taxon>Nosematidae</taxon>
        <taxon>Nosema</taxon>
    </lineage>
</organism>
<dbReference type="VEuPathDB" id="MicrosporidiaDB:NBO_26g0012"/>
<dbReference type="EMBL" id="KB908934">
    <property type="protein sequence ID" value="EOB14527.1"/>
    <property type="molecule type" value="Genomic_DNA"/>
</dbReference>
<keyword evidence="4 5" id="KW-0720">Serine protease</keyword>
<dbReference type="GO" id="GO:0006508">
    <property type="term" value="P:proteolysis"/>
    <property type="evidence" value="ECO:0007669"/>
    <property type="project" value="UniProtKB-KW"/>
</dbReference>
<dbReference type="STRING" id="578461.R0KWD7"/>
<dbReference type="PROSITE" id="PS00138">
    <property type="entry name" value="SUBTILASE_SER"/>
    <property type="match status" value="1"/>
</dbReference>
<evidence type="ECO:0000259" key="8">
    <source>
        <dbReference type="Pfam" id="PF00082"/>
    </source>
</evidence>
<dbReference type="Pfam" id="PF00082">
    <property type="entry name" value="Peptidase_S8"/>
    <property type="match status" value="1"/>
</dbReference>
<feature type="active site" description="Charge relay system" evidence="5">
    <location>
        <position position="225"/>
    </location>
</feature>
<keyword evidence="7" id="KW-1133">Transmembrane helix</keyword>
<dbReference type="CDD" id="cd04077">
    <property type="entry name" value="Peptidases_S8_PCSK9_ProteinaseK_like"/>
    <property type="match status" value="1"/>
</dbReference>
<reference evidence="10 11" key="1">
    <citation type="journal article" date="2013" name="BMC Genomics">
        <title>Comparative genomics of parasitic silkworm microsporidia reveal an association between genome expansion and host adaptation.</title>
        <authorList>
            <person name="Pan G."/>
            <person name="Xu J."/>
            <person name="Li T."/>
            <person name="Xia Q."/>
            <person name="Liu S.L."/>
            <person name="Zhang G."/>
            <person name="Li S."/>
            <person name="Li C."/>
            <person name="Liu H."/>
            <person name="Yang L."/>
            <person name="Liu T."/>
            <person name="Zhang X."/>
            <person name="Wu Z."/>
            <person name="Fan W."/>
            <person name="Dang X."/>
            <person name="Xiang H."/>
            <person name="Tao M."/>
            <person name="Li Y."/>
            <person name="Hu J."/>
            <person name="Li Z."/>
            <person name="Lin L."/>
            <person name="Luo J."/>
            <person name="Geng L."/>
            <person name="Wang L."/>
            <person name="Long M."/>
            <person name="Wan Y."/>
            <person name="He N."/>
            <person name="Zhang Z."/>
            <person name="Lu C."/>
            <person name="Keeling P.J."/>
            <person name="Wang J."/>
            <person name="Xiang Z."/>
            <person name="Zhou Z."/>
        </authorList>
    </citation>
    <scope>NUCLEOTIDE SEQUENCE [LARGE SCALE GENOMIC DNA]</scope>
    <source>
        <strain evidence="11">CQ1 / CVCC 102059</strain>
    </source>
</reference>
<dbReference type="InterPro" id="IPR023827">
    <property type="entry name" value="Peptidase_S8_Asp-AS"/>
</dbReference>
<keyword evidence="3 5" id="KW-0378">Hydrolase</keyword>
<dbReference type="PROSITE" id="PS00136">
    <property type="entry name" value="SUBTILASE_ASP"/>
    <property type="match status" value="1"/>
</dbReference>
<dbReference type="Pfam" id="PF05922">
    <property type="entry name" value="Inhibitor_I9"/>
    <property type="match status" value="1"/>
</dbReference>
<dbReference type="InterPro" id="IPR022398">
    <property type="entry name" value="Peptidase_S8_His-AS"/>
</dbReference>
<evidence type="ECO:0000256" key="2">
    <source>
        <dbReference type="ARBA" id="ARBA00022670"/>
    </source>
</evidence>
<keyword evidence="7" id="KW-0812">Transmembrane</keyword>
<feature type="domain" description="Inhibitor I9" evidence="9">
    <location>
        <begin position="29"/>
        <end position="103"/>
    </location>
</feature>
<dbReference type="SUPFAM" id="SSF52743">
    <property type="entry name" value="Subtilisin-like"/>
    <property type="match status" value="1"/>
</dbReference>
<dbReference type="Gene3D" id="3.40.50.200">
    <property type="entry name" value="Peptidase S8/S53 domain"/>
    <property type="match status" value="1"/>
</dbReference>
<evidence type="ECO:0000256" key="5">
    <source>
        <dbReference type="PROSITE-ProRule" id="PRU01240"/>
    </source>
</evidence>
<accession>R0KWD7</accession>
<dbReference type="InterPro" id="IPR023828">
    <property type="entry name" value="Peptidase_S8_Ser-AS"/>
</dbReference>
<dbReference type="InterPro" id="IPR000209">
    <property type="entry name" value="Peptidase_S8/S53_dom"/>
</dbReference>
<dbReference type="HOGENOM" id="CLU_011263_1_6_1"/>
<dbReference type="OrthoDB" id="206201at2759"/>
<dbReference type="AlphaFoldDB" id="R0KWD7"/>
<dbReference type="PROSITE" id="PS00137">
    <property type="entry name" value="SUBTILASE_HIS"/>
    <property type="match status" value="1"/>
</dbReference>
<feature type="active site" description="Charge relay system" evidence="5">
    <location>
        <position position="414"/>
    </location>
</feature>
<dbReference type="OMA" id="NEHEDAC"/>
<evidence type="ECO:0000256" key="3">
    <source>
        <dbReference type="ARBA" id="ARBA00022801"/>
    </source>
</evidence>
<sequence length="492" mass="54655">MNLESIPNLKIQSKLFLFILITIVTCSDNYIVMFKRKKNAYGIASHEVQANNIMKSQQHFSEGDEIHNYVSNGYVASLNPSTVEKLKADENVQVVEKDKMMRIADFNLSDYRKKEEITLNEFIMADFNLSNDKIFDDGLFGNKNMFSDDKILIERQYDAPWGLSRVTGLEFMKKHIFLYPSNSGENVEVYVIDTGIEVNHPEFQGRARWGTNLVEGSEDRDENGHGTHCAGVIGSKSYGLAKKANITAVKVLDKNGAGLISRIISGIDFVIEEHEERLGLLYDIAKSKFINEKLNVTTGVSEKIDQFIQKSDLFPKTVVNMSVGGGKSAALNFALDYATSLGIHFSVAAGNDNQNACEYSPGSSNNSITTGASTQKDITADFSNFGKCVDIYAPGVEILSTWNDKGTKFASGTSMATPHTTGTMAMYLSTSSYTPEELKNQILKDSQKSVKDSRESSFISNIWPINKIFGSNKLPLLSIQNLLYKIENEQLN</sequence>
<comment type="similarity">
    <text evidence="1 5 6">Belongs to the peptidase S8 family.</text>
</comment>
<evidence type="ECO:0000256" key="7">
    <source>
        <dbReference type="SAM" id="Phobius"/>
    </source>
</evidence>
<keyword evidence="11" id="KW-1185">Reference proteome</keyword>
<gene>
    <name evidence="10" type="primary">PEPC</name>
    <name evidence="10" type="ORF">NBO_26g0012</name>
</gene>
<evidence type="ECO:0000256" key="6">
    <source>
        <dbReference type="RuleBase" id="RU003355"/>
    </source>
</evidence>
<evidence type="ECO:0000313" key="11">
    <source>
        <dbReference type="Proteomes" id="UP000016927"/>
    </source>
</evidence>
<dbReference type="InterPro" id="IPR010259">
    <property type="entry name" value="S8pro/Inhibitor_I9"/>
</dbReference>
<protein>
    <submittedName>
        <fullName evidence="10">Subtilisin-like serine protease pepC</fullName>
    </submittedName>
</protein>
<evidence type="ECO:0000259" key="9">
    <source>
        <dbReference type="Pfam" id="PF05922"/>
    </source>
</evidence>